<keyword evidence="2" id="KW-1185">Reference proteome</keyword>
<dbReference type="Proteomes" id="UP001472677">
    <property type="component" value="Unassembled WGS sequence"/>
</dbReference>
<comment type="caution">
    <text evidence="1">The sequence shown here is derived from an EMBL/GenBank/DDBJ whole genome shotgun (WGS) entry which is preliminary data.</text>
</comment>
<evidence type="ECO:0000313" key="1">
    <source>
        <dbReference type="EMBL" id="KAK8581247.1"/>
    </source>
</evidence>
<sequence>MAQHSLLDYCLHPRKLKLAAILNKFDSDDNTEKYLQTTWKEYTVLSELLNERGLKVLEHAEIDQDFGWSVSKVEFTHSLLLWHIATEVVYNDDHQRFRAGKLGSNCRISKLLSDYMMYLLFLCPAMLPEGIGNIRHQDTCIEAKNFFHNKMDNKQVIRALYGIDIESRSLFVQMGSMRKSAFFEGCQIAVQLQNLLDQFRWDHEEKWEVIANVWLDMLCYAAAQCLWKEHAKQLQHGEELLTHVALLMAHLGLSNKIEMAPLFGRLKDVDFKPSFYWNRLDRLASYLA</sequence>
<dbReference type="PANTHER" id="PTHR31325">
    <property type="entry name" value="OS01G0798800 PROTEIN-RELATED"/>
    <property type="match status" value="1"/>
</dbReference>
<dbReference type="Pfam" id="PF04578">
    <property type="entry name" value="DUF594"/>
    <property type="match status" value="1"/>
</dbReference>
<protein>
    <recommendedName>
        <fullName evidence="3">DUF4220 domain-containing protein</fullName>
    </recommendedName>
</protein>
<evidence type="ECO:0008006" key="3">
    <source>
        <dbReference type="Google" id="ProtNLM"/>
    </source>
</evidence>
<accession>A0ABR2FJY5</accession>
<dbReference type="EMBL" id="JBBPBM010000006">
    <property type="protein sequence ID" value="KAK8581247.1"/>
    <property type="molecule type" value="Genomic_DNA"/>
</dbReference>
<gene>
    <name evidence="1" type="ORF">V6N12_071480</name>
</gene>
<evidence type="ECO:0000313" key="2">
    <source>
        <dbReference type="Proteomes" id="UP001472677"/>
    </source>
</evidence>
<dbReference type="InterPro" id="IPR007658">
    <property type="entry name" value="DUF594"/>
</dbReference>
<name>A0ABR2FJY5_9ROSI</name>
<reference evidence="1 2" key="1">
    <citation type="journal article" date="2024" name="G3 (Bethesda)">
        <title>Genome assembly of Hibiscus sabdariffa L. provides insights into metabolisms of medicinal natural products.</title>
        <authorList>
            <person name="Kim T."/>
        </authorList>
    </citation>
    <scope>NUCLEOTIDE SEQUENCE [LARGE SCALE GENOMIC DNA]</scope>
    <source>
        <strain evidence="1">TK-2024</strain>
        <tissue evidence="1">Old leaves</tissue>
    </source>
</reference>
<organism evidence="1 2">
    <name type="scientific">Hibiscus sabdariffa</name>
    <name type="common">roselle</name>
    <dbReference type="NCBI Taxonomy" id="183260"/>
    <lineage>
        <taxon>Eukaryota</taxon>
        <taxon>Viridiplantae</taxon>
        <taxon>Streptophyta</taxon>
        <taxon>Embryophyta</taxon>
        <taxon>Tracheophyta</taxon>
        <taxon>Spermatophyta</taxon>
        <taxon>Magnoliopsida</taxon>
        <taxon>eudicotyledons</taxon>
        <taxon>Gunneridae</taxon>
        <taxon>Pentapetalae</taxon>
        <taxon>rosids</taxon>
        <taxon>malvids</taxon>
        <taxon>Malvales</taxon>
        <taxon>Malvaceae</taxon>
        <taxon>Malvoideae</taxon>
        <taxon>Hibiscus</taxon>
    </lineage>
</organism>
<proteinExistence type="predicted"/>